<feature type="region of interest" description="Disordered" evidence="1">
    <location>
        <begin position="247"/>
        <end position="296"/>
    </location>
</feature>
<evidence type="ECO:0000256" key="1">
    <source>
        <dbReference type="SAM" id="MobiDB-lite"/>
    </source>
</evidence>
<dbReference type="Proteomes" id="UP001302429">
    <property type="component" value="Plasmid unnamed"/>
</dbReference>
<protein>
    <submittedName>
        <fullName evidence="2">Helix-turn-helix domain-containing protein</fullName>
    </submittedName>
</protein>
<keyword evidence="2" id="KW-0614">Plasmid</keyword>
<gene>
    <name evidence="2" type="ORF">RB602_15215</name>
</gene>
<name>A0AA97FBH1_9SPHN</name>
<dbReference type="RefSeq" id="WP_317084675.1">
    <property type="nucleotide sequence ID" value="NZ_CP136595.1"/>
</dbReference>
<reference evidence="2 3" key="1">
    <citation type="submission" date="2023-10" db="EMBL/GenBank/DDBJ databases">
        <title>Complete genome sequence of a Sphingomonadaceae bacterium.</title>
        <authorList>
            <person name="Yan C."/>
        </authorList>
    </citation>
    <scope>NUCLEOTIDE SEQUENCE [LARGE SCALE GENOMIC DNA]</scope>
    <source>
        <strain evidence="2 3">SCSIO 66989</strain>
        <plasmid evidence="2 3">unnamed</plasmid>
    </source>
</reference>
<evidence type="ECO:0000313" key="3">
    <source>
        <dbReference type="Proteomes" id="UP001302429"/>
    </source>
</evidence>
<keyword evidence="3" id="KW-1185">Reference proteome</keyword>
<evidence type="ECO:0000313" key="2">
    <source>
        <dbReference type="EMBL" id="WOE76733.1"/>
    </source>
</evidence>
<sequence>MTHRNNSLVRINQVVENQLLDLGIKPLRNGVASGDIRAPVLRNSIEQGTFENGWWHRPKDHDPDTIFKSAKRYTINGRNQRRAYDPESGEAPARPLTAGALDILEWLCMMARLCNGRLFPSYDAIIEATGRCRQTIARALTQLESIGILQRQRRCKRNAKKGEGPRFVQTSNVYRLSLPKWLEAFKPAKKAKPPTPVDYVERLKAEEAEQSLWAWSEPKPRKDSPTSQPSGYVSPELLAFAAKIGALPADPATSPNSREYDNHTQPPLKDIYNDLAGDDKLPVNHDVLNVPQRPRE</sequence>
<organism evidence="2 3">
    <name type="scientific">Alterisphingorhabdus coralli</name>
    <dbReference type="NCBI Taxonomy" id="3071408"/>
    <lineage>
        <taxon>Bacteria</taxon>
        <taxon>Pseudomonadati</taxon>
        <taxon>Pseudomonadota</taxon>
        <taxon>Alphaproteobacteria</taxon>
        <taxon>Sphingomonadales</taxon>
        <taxon>Sphingomonadaceae</taxon>
        <taxon>Alterisphingorhabdus (ex Yan et al. 2024)</taxon>
    </lineage>
</organism>
<dbReference type="KEGG" id="acoa:RB602_15215"/>
<accession>A0AA97FBH1</accession>
<geneLocation type="plasmid" evidence="2 3">
    <name>unnamed</name>
</geneLocation>
<dbReference type="EMBL" id="CP136595">
    <property type="protein sequence ID" value="WOE76733.1"/>
    <property type="molecule type" value="Genomic_DNA"/>
</dbReference>
<dbReference type="Pfam" id="PF13730">
    <property type="entry name" value="HTH_36"/>
    <property type="match status" value="1"/>
</dbReference>
<dbReference type="AlphaFoldDB" id="A0AA97FBH1"/>
<proteinExistence type="predicted"/>